<comment type="caution">
    <text evidence="3">The sequence shown here is derived from an EMBL/GenBank/DDBJ whole genome shotgun (WGS) entry which is preliminary data.</text>
</comment>
<evidence type="ECO:0000313" key="3">
    <source>
        <dbReference type="EMBL" id="KAG5929312.1"/>
    </source>
</evidence>
<evidence type="ECO:0000256" key="1">
    <source>
        <dbReference type="SAM" id="MobiDB-lite"/>
    </source>
</evidence>
<keyword evidence="4" id="KW-1185">Reference proteome</keyword>
<name>A0A8K0JDK3_9HYPO</name>
<sequence>MTAPVQTAAAAAAAASEASEAAPLGMAPASLYASSRNDARPDVASAAGARGSVDDNRADAQSMATSNDHVNDKAASRRSSTKRQRVRQHCGRFWLWYLVATIIFLAIFLPILFKVIIPAIIQSILNSQGLPLQSASLECISATQLKIAFNTSLDVPLPARLSEFTVDLYNKDTSPFTPFVKLDIPGQMLNGNTTLIVPPQLTTIENEAELVRWFDQIFDSESSTVSLAGHPKVHLGELAADPRIDKTIALPGLKRFSGLGIKDLKLMFPHDKNGNNLKGTINIPNAGVFALSFGNITFDVFSGAVKLGQITTYNVVLHHGNNTLDFDGKVDLPNLVKNLGPVLDSQKAALSRGQVEINVTSTAVMVHGERIPYVEKILGRKPLTTSMSVISLFSDVLSGLLGGGSSSIVDALGDVVGNNTFLQNVMNNYNHTLSAKKAKTPSLLSKRAPNPKDALMWNMLKLGLRMKLNQAAG</sequence>
<accession>A0A8K0JDK3</accession>
<feature type="region of interest" description="Disordered" evidence="1">
    <location>
        <begin position="42"/>
        <end position="83"/>
    </location>
</feature>
<evidence type="ECO:0000313" key="4">
    <source>
        <dbReference type="Proteomes" id="UP000811619"/>
    </source>
</evidence>
<dbReference type="AlphaFoldDB" id="A0A8K0JDK3"/>
<organism evidence="3 4">
    <name type="scientific">Claviceps africana</name>
    <dbReference type="NCBI Taxonomy" id="83212"/>
    <lineage>
        <taxon>Eukaryota</taxon>
        <taxon>Fungi</taxon>
        <taxon>Dikarya</taxon>
        <taxon>Ascomycota</taxon>
        <taxon>Pezizomycotina</taxon>
        <taxon>Sordariomycetes</taxon>
        <taxon>Hypocreomycetidae</taxon>
        <taxon>Hypocreales</taxon>
        <taxon>Clavicipitaceae</taxon>
        <taxon>Claviceps</taxon>
    </lineage>
</organism>
<dbReference type="InterPro" id="IPR022185">
    <property type="entry name" value="DUF3712"/>
</dbReference>
<dbReference type="Proteomes" id="UP000811619">
    <property type="component" value="Unassembled WGS sequence"/>
</dbReference>
<dbReference type="PANTHER" id="PTHR35895:SF2">
    <property type="match status" value="1"/>
</dbReference>
<dbReference type="Pfam" id="PF12505">
    <property type="entry name" value="DUF3712"/>
    <property type="match status" value="1"/>
</dbReference>
<keyword evidence="2" id="KW-1133">Transmembrane helix</keyword>
<protein>
    <submittedName>
        <fullName evidence="3">Uncharacterized protein</fullName>
    </submittedName>
</protein>
<keyword evidence="2" id="KW-0472">Membrane</keyword>
<feature type="transmembrane region" description="Helical" evidence="2">
    <location>
        <begin position="93"/>
        <end position="113"/>
    </location>
</feature>
<dbReference type="PANTHER" id="PTHR35895">
    <property type="entry name" value="CHROMOSOME 16, WHOLE GENOME SHOTGUN SEQUENCE"/>
    <property type="match status" value="1"/>
</dbReference>
<dbReference type="EMBL" id="SRPY01000063">
    <property type="protein sequence ID" value="KAG5929312.1"/>
    <property type="molecule type" value="Genomic_DNA"/>
</dbReference>
<dbReference type="GO" id="GO:0000329">
    <property type="term" value="C:fungal-type vacuole membrane"/>
    <property type="evidence" value="ECO:0007669"/>
    <property type="project" value="InterPro"/>
</dbReference>
<proteinExistence type="predicted"/>
<gene>
    <name evidence="3" type="ORF">E4U42_006293</name>
</gene>
<dbReference type="OrthoDB" id="10039566at2759"/>
<evidence type="ECO:0000256" key="2">
    <source>
        <dbReference type="SAM" id="Phobius"/>
    </source>
</evidence>
<keyword evidence="2" id="KW-0812">Transmembrane</keyword>
<reference evidence="3" key="1">
    <citation type="journal article" date="2020" name="bioRxiv">
        <title>Whole genome comparisons of ergot fungi reveals the divergence and evolution of species within the genus Claviceps are the result of varying mechanisms driving genome evolution and host range expansion.</title>
        <authorList>
            <person name="Wyka S.A."/>
            <person name="Mondo S.J."/>
            <person name="Liu M."/>
            <person name="Dettman J."/>
            <person name="Nalam V."/>
            <person name="Broders K.D."/>
        </authorList>
    </citation>
    <scope>NUCLEOTIDE SEQUENCE</scope>
    <source>
        <strain evidence="3">CCC 489</strain>
    </source>
</reference>
<dbReference type="InterPro" id="IPR046368">
    <property type="entry name" value="Tag1"/>
</dbReference>